<accession>A0A1H9RU75</accession>
<dbReference type="RefSeq" id="WP_089920795.1">
    <property type="nucleotide sequence ID" value="NZ_FOFV01000011.1"/>
</dbReference>
<evidence type="ECO:0000313" key="2">
    <source>
        <dbReference type="Proteomes" id="UP000199503"/>
    </source>
</evidence>
<dbReference type="EMBL" id="FOFV01000011">
    <property type="protein sequence ID" value="SER76266.1"/>
    <property type="molecule type" value="Genomic_DNA"/>
</dbReference>
<dbReference type="AlphaFoldDB" id="A0A1H9RU75"/>
<sequence length="213" mass="22944">MGFLLSLACVVGLFAILAAVHSLIDVLQRNNRTRSRVAAIDALERHVGKPGWRWMPDDEDVPAGRMDEAERTRHAAMAGTHGGRTVRVAVFTASMPDTIYQGVAVSRAVLPGLVLVVDVPELHGNLMLSRIPGSRRYRVLGSLEPLLSTDTGRKVFAQLTSCTSPAVDIRDGVACFTFTDVRVADRLDALIVMACEVAELLAAGRKATPLGED</sequence>
<dbReference type="OrthoDB" id="3691778at2"/>
<organism evidence="1 2">
    <name type="scientific">Lentzea albida</name>
    <dbReference type="NCBI Taxonomy" id="65499"/>
    <lineage>
        <taxon>Bacteria</taxon>
        <taxon>Bacillati</taxon>
        <taxon>Actinomycetota</taxon>
        <taxon>Actinomycetes</taxon>
        <taxon>Pseudonocardiales</taxon>
        <taxon>Pseudonocardiaceae</taxon>
        <taxon>Lentzea</taxon>
    </lineage>
</organism>
<proteinExistence type="predicted"/>
<protein>
    <submittedName>
        <fullName evidence="1">Uncharacterized protein</fullName>
    </submittedName>
</protein>
<reference evidence="2" key="1">
    <citation type="submission" date="2016-10" db="EMBL/GenBank/DDBJ databases">
        <authorList>
            <person name="Varghese N."/>
            <person name="Submissions S."/>
        </authorList>
    </citation>
    <scope>NUCLEOTIDE SEQUENCE [LARGE SCALE GENOMIC DNA]</scope>
    <source>
        <strain evidence="2">DSM 44437</strain>
    </source>
</reference>
<dbReference type="Proteomes" id="UP000199503">
    <property type="component" value="Unassembled WGS sequence"/>
</dbReference>
<name>A0A1H9RU75_9PSEU</name>
<evidence type="ECO:0000313" key="1">
    <source>
        <dbReference type="EMBL" id="SER76266.1"/>
    </source>
</evidence>
<dbReference type="STRING" id="65499.SAMN04488000_111291"/>
<gene>
    <name evidence="1" type="ORF">SAMN04488000_111291</name>
</gene>
<keyword evidence="2" id="KW-1185">Reference proteome</keyword>